<feature type="compositionally biased region" description="Gly residues" evidence="1">
    <location>
        <begin position="43"/>
        <end position="58"/>
    </location>
</feature>
<sequence length="74" mass="7449">MPESKPDKIAEVQSKLPLPEQPPQASDWQSADRRQTDEAGADTSGGGSGKGADAGLGGADVDTSGIGREAAKKA</sequence>
<dbReference type="OrthoDB" id="3913483at2759"/>
<evidence type="ECO:0000256" key="1">
    <source>
        <dbReference type="SAM" id="MobiDB-lite"/>
    </source>
</evidence>
<accession>A0A8H4QCR6</accession>
<comment type="caution">
    <text evidence="2">The sequence shown here is derived from an EMBL/GenBank/DDBJ whole genome shotgun (WGS) entry which is preliminary data.</text>
</comment>
<dbReference type="EMBL" id="JAACLJ010000001">
    <property type="protein sequence ID" value="KAF4595128.1"/>
    <property type="molecule type" value="Genomic_DNA"/>
</dbReference>
<dbReference type="Proteomes" id="UP000562929">
    <property type="component" value="Unassembled WGS sequence"/>
</dbReference>
<reference evidence="2 3" key="1">
    <citation type="journal article" date="2020" name="G3 (Bethesda)">
        <title>Genetic Underpinnings of Host Manipulation by Ophiocordyceps as Revealed by Comparative Transcriptomics.</title>
        <authorList>
            <person name="Will I."/>
            <person name="Das B."/>
            <person name="Trinh T."/>
            <person name="Brachmann A."/>
            <person name="Ohm R.A."/>
            <person name="de Bekker C."/>
        </authorList>
    </citation>
    <scope>NUCLEOTIDE SEQUENCE [LARGE SCALE GENOMIC DNA]</scope>
    <source>
        <strain evidence="2 3">EC05</strain>
    </source>
</reference>
<dbReference type="AlphaFoldDB" id="A0A8H4QCR6"/>
<protein>
    <submittedName>
        <fullName evidence="2">Tubulin gamma chain</fullName>
    </submittedName>
</protein>
<name>A0A8H4QCR6_9HYPO</name>
<keyword evidence="3" id="KW-1185">Reference proteome</keyword>
<feature type="compositionally biased region" description="Basic and acidic residues" evidence="1">
    <location>
        <begin position="1"/>
        <end position="10"/>
    </location>
</feature>
<evidence type="ECO:0000313" key="3">
    <source>
        <dbReference type="Proteomes" id="UP000562929"/>
    </source>
</evidence>
<feature type="region of interest" description="Disordered" evidence="1">
    <location>
        <begin position="1"/>
        <end position="74"/>
    </location>
</feature>
<proteinExistence type="predicted"/>
<organism evidence="2 3">
    <name type="scientific">Ophiocordyceps camponoti-floridani</name>
    <dbReference type="NCBI Taxonomy" id="2030778"/>
    <lineage>
        <taxon>Eukaryota</taxon>
        <taxon>Fungi</taxon>
        <taxon>Dikarya</taxon>
        <taxon>Ascomycota</taxon>
        <taxon>Pezizomycotina</taxon>
        <taxon>Sordariomycetes</taxon>
        <taxon>Hypocreomycetidae</taxon>
        <taxon>Hypocreales</taxon>
        <taxon>Ophiocordycipitaceae</taxon>
        <taxon>Ophiocordyceps</taxon>
    </lineage>
</organism>
<gene>
    <name evidence="2" type="ORF">GQ602_000741</name>
</gene>
<evidence type="ECO:0000313" key="2">
    <source>
        <dbReference type="EMBL" id="KAF4595128.1"/>
    </source>
</evidence>